<feature type="chain" id="PRO_5047229790" description="Carboxypeptidase regulatory-like domain-containing protein" evidence="2">
    <location>
        <begin position="18"/>
        <end position="150"/>
    </location>
</feature>
<evidence type="ECO:0000256" key="1">
    <source>
        <dbReference type="SAM" id="MobiDB-lite"/>
    </source>
</evidence>
<organism evidence="3 4">
    <name type="scientific">Alienimonas chondri</name>
    <dbReference type="NCBI Taxonomy" id="2681879"/>
    <lineage>
        <taxon>Bacteria</taxon>
        <taxon>Pseudomonadati</taxon>
        <taxon>Planctomycetota</taxon>
        <taxon>Planctomycetia</taxon>
        <taxon>Planctomycetales</taxon>
        <taxon>Planctomycetaceae</taxon>
        <taxon>Alienimonas</taxon>
    </lineage>
</organism>
<keyword evidence="4" id="KW-1185">Reference proteome</keyword>
<evidence type="ECO:0008006" key="5">
    <source>
        <dbReference type="Google" id="ProtNLM"/>
    </source>
</evidence>
<evidence type="ECO:0000313" key="3">
    <source>
        <dbReference type="EMBL" id="NNJ24279.1"/>
    </source>
</evidence>
<dbReference type="EMBL" id="WTPX01000006">
    <property type="protein sequence ID" value="NNJ24279.1"/>
    <property type="molecule type" value="Genomic_DNA"/>
</dbReference>
<evidence type="ECO:0000256" key="2">
    <source>
        <dbReference type="SAM" id="SignalP"/>
    </source>
</evidence>
<gene>
    <name evidence="3" type="ORF">LzC2_03330</name>
</gene>
<accession>A0ABX1V7U8</accession>
<dbReference type="Proteomes" id="UP000609651">
    <property type="component" value="Unassembled WGS sequence"/>
</dbReference>
<feature type="signal peptide" evidence="2">
    <location>
        <begin position="1"/>
        <end position="17"/>
    </location>
</feature>
<feature type="region of interest" description="Disordered" evidence="1">
    <location>
        <begin position="40"/>
        <end position="64"/>
    </location>
</feature>
<dbReference type="PROSITE" id="PS51257">
    <property type="entry name" value="PROKAR_LIPOPROTEIN"/>
    <property type="match status" value="1"/>
</dbReference>
<reference evidence="3 4" key="1">
    <citation type="journal article" date="2020" name="Syst. Appl. Microbiol.">
        <title>Alienimonas chondri sp. nov., a novel planctomycete isolated from the biofilm of the red alga Chondrus crispus.</title>
        <authorList>
            <person name="Vitorino I."/>
            <person name="Albuquerque L."/>
            <person name="Wiegand S."/>
            <person name="Kallscheuer N."/>
            <person name="da Costa M.S."/>
            <person name="Lobo-da-Cunha A."/>
            <person name="Jogler C."/>
            <person name="Lage O.M."/>
        </authorList>
    </citation>
    <scope>NUCLEOTIDE SEQUENCE [LARGE SCALE GENOMIC DNA]</scope>
    <source>
        <strain evidence="3 4">LzC2</strain>
    </source>
</reference>
<comment type="caution">
    <text evidence="3">The sequence shown here is derived from an EMBL/GenBank/DDBJ whole genome shotgun (WGS) entry which is preliminary data.</text>
</comment>
<keyword evidence="2" id="KW-0732">Signal</keyword>
<sequence>MLANVRFSLAVALPLLAIGCGGSDQRDTAPVRGTVTFDGEPVSGGQLSFAPTRAGGDAEPGKAGAATIDADGGFFVSTYAPEDGAVVGTHAVSYIAPPAEAPRSETTSSGEPGVAAPPPTRSPYEGLVPKTKQVTVEPGGNEFRIELIRP</sequence>
<feature type="region of interest" description="Disordered" evidence="1">
    <location>
        <begin position="98"/>
        <end position="128"/>
    </location>
</feature>
<proteinExistence type="predicted"/>
<dbReference type="RefSeq" id="WP_171183056.1">
    <property type="nucleotide sequence ID" value="NZ_WTPX01000006.1"/>
</dbReference>
<protein>
    <recommendedName>
        <fullName evidence="5">Carboxypeptidase regulatory-like domain-containing protein</fullName>
    </recommendedName>
</protein>
<evidence type="ECO:0000313" key="4">
    <source>
        <dbReference type="Proteomes" id="UP000609651"/>
    </source>
</evidence>
<name>A0ABX1V7U8_9PLAN</name>